<keyword evidence="1" id="KW-0732">Signal</keyword>
<sequence length="239" mass="27593">MKIISLVPSITETLFDFGLTSNEIMGRTKFCIHPENLVKEVEVIGGTKNLNIEKIRALNPELIIANKEENEKLQVEELRKDYKVWVIDIQNLEDNSRFITELGKLLKKPDLARNFNESIDGIFSEIKVETPKKVAYLIWKNPLMTVGSDTFIHDVLSKIGFQNIFSDQTRYPEIALSDLQEAEYIFLSTEPYPFKQKHVEEFQAEFPSKKIILVDGEAFSWFGTHLAKKAEYLQHLAKL</sequence>
<evidence type="ECO:0000256" key="1">
    <source>
        <dbReference type="ARBA" id="ARBA00022729"/>
    </source>
</evidence>
<comment type="caution">
    <text evidence="3">The sequence shown here is derived from an EMBL/GenBank/DDBJ whole genome shotgun (WGS) entry which is preliminary data.</text>
</comment>
<reference evidence="4" key="1">
    <citation type="submission" date="2018-11" db="EMBL/GenBank/DDBJ databases">
        <title>Proposal to divide the Flavobacteriaceae and reorganize its genera based on Amino Acid Identity values calculated from whole genome sequences.</title>
        <authorList>
            <person name="Nicholson A.C."/>
            <person name="Gulvik C.A."/>
            <person name="Whitney A.M."/>
            <person name="Humrighouse B.W."/>
            <person name="Bell M."/>
            <person name="Holmes B."/>
            <person name="Steigerwalt A."/>
            <person name="Villarma A."/>
            <person name="Sheth M."/>
            <person name="Batra D."/>
            <person name="Pryor J."/>
            <person name="Bernardet J.-F."/>
            <person name="Hugo C."/>
            <person name="Kampfer P."/>
            <person name="Newman J."/>
            <person name="Mcquiston J.R."/>
        </authorList>
    </citation>
    <scope>NUCLEOTIDE SEQUENCE [LARGE SCALE GENOMIC DNA]</scope>
    <source>
        <strain evidence="4">H3056</strain>
    </source>
</reference>
<dbReference type="PANTHER" id="PTHR30535:SF35">
    <property type="entry name" value="PERIPLASMIC BINDING PROTEIN"/>
    <property type="match status" value="1"/>
</dbReference>
<evidence type="ECO:0000313" key="4">
    <source>
        <dbReference type="Proteomes" id="UP000270224"/>
    </source>
</evidence>
<dbReference type="SUPFAM" id="SSF53807">
    <property type="entry name" value="Helical backbone' metal receptor"/>
    <property type="match status" value="1"/>
</dbReference>
<dbReference type="Pfam" id="PF01497">
    <property type="entry name" value="Peripla_BP_2"/>
    <property type="match status" value="1"/>
</dbReference>
<reference evidence="4" key="2">
    <citation type="submission" date="2018-11" db="EMBL/GenBank/DDBJ databases">
        <title>Proposal to divide the Flavobacteriaceae and reorganize its genera based on Amino Acid Identity values calculated from whole genome sequences.</title>
        <authorList>
            <person name="Nicholson A.C."/>
            <person name="Gulvik C.A."/>
            <person name="Whitney A.M."/>
            <person name="Humrighouse B.W."/>
            <person name="Bell M."/>
            <person name="Holmens B."/>
            <person name="Steigerwalt A."/>
            <person name="Villarma A."/>
            <person name="Sheth M."/>
            <person name="Batra D."/>
            <person name="Pryor J."/>
            <person name="Bernardet J.-F."/>
            <person name="Hugo C."/>
            <person name="Kampfer P."/>
            <person name="Newman J."/>
            <person name="Mcquiston J.R."/>
        </authorList>
    </citation>
    <scope>NUCLEOTIDE SEQUENCE [LARGE SCALE GENOMIC DNA]</scope>
    <source>
        <strain evidence="4">H3056</strain>
    </source>
</reference>
<dbReference type="InterPro" id="IPR050902">
    <property type="entry name" value="ABC_Transporter_SBP"/>
</dbReference>
<gene>
    <name evidence="3" type="ORF">EGI11_06520</name>
</gene>
<dbReference type="NCBIfam" id="NF038402">
    <property type="entry name" value="TroA_like"/>
    <property type="match status" value="1"/>
</dbReference>
<organism evidence="3 4">
    <name type="scientific">Kaistella daneshvariae</name>
    <dbReference type="NCBI Taxonomy" id="2487074"/>
    <lineage>
        <taxon>Bacteria</taxon>
        <taxon>Pseudomonadati</taxon>
        <taxon>Bacteroidota</taxon>
        <taxon>Flavobacteriia</taxon>
        <taxon>Flavobacteriales</taxon>
        <taxon>Weeksellaceae</taxon>
        <taxon>Chryseobacterium group</taxon>
        <taxon>Kaistella</taxon>
    </lineage>
</organism>
<dbReference type="Proteomes" id="UP000270224">
    <property type="component" value="Unassembled WGS sequence"/>
</dbReference>
<dbReference type="EMBL" id="RJUG01000003">
    <property type="protein sequence ID" value="ROI09063.1"/>
    <property type="molecule type" value="Genomic_DNA"/>
</dbReference>
<feature type="domain" description="Fe/B12 periplasmic-binding" evidence="2">
    <location>
        <begin position="2"/>
        <end position="239"/>
    </location>
</feature>
<dbReference type="InterPro" id="IPR054828">
    <property type="entry name" value="Vit_B12_bind_prot"/>
</dbReference>
<dbReference type="Gene3D" id="3.40.50.1980">
    <property type="entry name" value="Nitrogenase molybdenum iron protein domain"/>
    <property type="match status" value="2"/>
</dbReference>
<dbReference type="PROSITE" id="PS50983">
    <property type="entry name" value="FE_B12_PBP"/>
    <property type="match status" value="1"/>
</dbReference>
<protein>
    <submittedName>
        <fullName evidence="3">Cobalamin-binding protein</fullName>
    </submittedName>
</protein>
<dbReference type="AlphaFoldDB" id="A0A3N0WVR0"/>
<dbReference type="OrthoDB" id="9816357at2"/>
<evidence type="ECO:0000259" key="2">
    <source>
        <dbReference type="PROSITE" id="PS50983"/>
    </source>
</evidence>
<dbReference type="PANTHER" id="PTHR30535">
    <property type="entry name" value="VITAMIN B12-BINDING PROTEIN"/>
    <property type="match status" value="1"/>
</dbReference>
<evidence type="ECO:0000313" key="3">
    <source>
        <dbReference type="EMBL" id="ROI09063.1"/>
    </source>
</evidence>
<proteinExistence type="predicted"/>
<dbReference type="RefSeq" id="WP_123265645.1">
    <property type="nucleotide sequence ID" value="NZ_RJUG01000003.1"/>
</dbReference>
<dbReference type="InterPro" id="IPR002491">
    <property type="entry name" value="ABC_transptr_periplasmic_BD"/>
</dbReference>
<name>A0A3N0WVR0_9FLAO</name>
<accession>A0A3N0WVR0</accession>